<evidence type="ECO:0000256" key="1">
    <source>
        <dbReference type="SAM" id="MobiDB-lite"/>
    </source>
</evidence>
<dbReference type="Pfam" id="PF03869">
    <property type="entry name" value="Arc"/>
    <property type="match status" value="1"/>
</dbReference>
<evidence type="ECO:0000313" key="3">
    <source>
        <dbReference type="EMBL" id="RKJ96658.1"/>
    </source>
</evidence>
<proteinExistence type="predicted"/>
<dbReference type="AlphaFoldDB" id="A0A3R7H1G6"/>
<dbReference type="EMBL" id="NKDB02000002">
    <property type="protein sequence ID" value="RKJ96658.1"/>
    <property type="molecule type" value="Genomic_DNA"/>
</dbReference>
<dbReference type="GO" id="GO:0003677">
    <property type="term" value="F:DNA binding"/>
    <property type="evidence" value="ECO:0007669"/>
    <property type="project" value="UniProtKB-KW"/>
</dbReference>
<dbReference type="InterPro" id="IPR005569">
    <property type="entry name" value="Arc_DNA-bd_dom"/>
</dbReference>
<feature type="region of interest" description="Disordered" evidence="1">
    <location>
        <begin position="1"/>
        <end position="25"/>
    </location>
</feature>
<dbReference type="Gene3D" id="1.10.1220.10">
    <property type="entry name" value="Met repressor-like"/>
    <property type="match status" value="1"/>
</dbReference>
<dbReference type="GO" id="GO:0006355">
    <property type="term" value="P:regulation of DNA-templated transcription"/>
    <property type="evidence" value="ECO:0007669"/>
    <property type="project" value="InterPro"/>
</dbReference>
<sequence length="72" mass="8351">MLQTHKTAMNIQNQSIKPEPMRPDSIRIPAELRTYLREQARKNTRSYSGEVVHRLEASRQADQQPTTTKEST</sequence>
<feature type="compositionally biased region" description="Polar residues" evidence="1">
    <location>
        <begin position="1"/>
        <end position="16"/>
    </location>
</feature>
<feature type="compositionally biased region" description="Polar residues" evidence="1">
    <location>
        <begin position="60"/>
        <end position="72"/>
    </location>
</feature>
<evidence type="ECO:0000313" key="4">
    <source>
        <dbReference type="Proteomes" id="UP000216225"/>
    </source>
</evidence>
<name>A0A3R7H1G6_9BURK</name>
<protein>
    <submittedName>
        <fullName evidence="3">Arc family DNA-binding protein</fullName>
    </submittedName>
</protein>
<dbReference type="Proteomes" id="UP000216225">
    <property type="component" value="Unassembled WGS sequence"/>
</dbReference>
<comment type="caution">
    <text evidence="3">The sequence shown here is derived from an EMBL/GenBank/DDBJ whole genome shotgun (WGS) entry which is preliminary data.</text>
</comment>
<dbReference type="InterPro" id="IPR010985">
    <property type="entry name" value="Ribbon_hlx_hlx"/>
</dbReference>
<keyword evidence="3" id="KW-0238">DNA-binding</keyword>
<evidence type="ECO:0000259" key="2">
    <source>
        <dbReference type="Pfam" id="PF03869"/>
    </source>
</evidence>
<feature type="region of interest" description="Disordered" evidence="1">
    <location>
        <begin position="39"/>
        <end position="72"/>
    </location>
</feature>
<feature type="domain" description="Arc-like DNA binding" evidence="2">
    <location>
        <begin position="26"/>
        <end position="58"/>
    </location>
</feature>
<dbReference type="SUPFAM" id="SSF47598">
    <property type="entry name" value="Ribbon-helix-helix"/>
    <property type="match status" value="1"/>
</dbReference>
<organism evidence="3 4">
    <name type="scientific">Alicycliphilus denitrificans</name>
    <dbReference type="NCBI Taxonomy" id="179636"/>
    <lineage>
        <taxon>Bacteria</taxon>
        <taxon>Pseudomonadati</taxon>
        <taxon>Pseudomonadota</taxon>
        <taxon>Betaproteobacteria</taxon>
        <taxon>Burkholderiales</taxon>
        <taxon>Comamonadaceae</taxon>
        <taxon>Alicycliphilus</taxon>
    </lineage>
</organism>
<accession>A0A3R7H1G6</accession>
<gene>
    <name evidence="3" type="ORF">CE154_011595</name>
</gene>
<reference evidence="3 4" key="1">
    <citation type="submission" date="2018-09" db="EMBL/GenBank/DDBJ databases">
        <title>Genome comparison of Alicycliphilus sp. BQ1, a polyurethanolytic bacterium, with its closest phylogenetic relatives Alicycliphilus denitrificans BC and K601, unable to attack polyurethane.</title>
        <authorList>
            <person name="Loza-Tavera H."/>
            <person name="Lozano L."/>
            <person name="Cevallos M."/>
            <person name="Maya-Lucas O."/>
            <person name="Garcia-Mena J."/>
            <person name="Hernandez J."/>
        </authorList>
    </citation>
    <scope>NUCLEOTIDE SEQUENCE [LARGE SCALE GENOMIC DNA]</scope>
    <source>
        <strain evidence="3 4">BQ1</strain>
    </source>
</reference>
<dbReference type="InterPro" id="IPR013321">
    <property type="entry name" value="Arc_rbn_hlx_hlx"/>
</dbReference>